<proteinExistence type="predicted"/>
<protein>
    <submittedName>
        <fullName evidence="1">Uncharacterized protein</fullName>
    </submittedName>
</protein>
<dbReference type="RefSeq" id="WP_127162770.1">
    <property type="nucleotide sequence ID" value="NZ_CP029822.1"/>
</dbReference>
<accession>A0A3Q9JIS1</accession>
<dbReference type="Proteomes" id="UP000273143">
    <property type="component" value="Chromosome"/>
</dbReference>
<dbReference type="EMBL" id="CP029822">
    <property type="protein sequence ID" value="AZS50427.1"/>
    <property type="molecule type" value="Genomic_DNA"/>
</dbReference>
<dbReference type="KEGG" id="emo:DM558_06395"/>
<sequence length="81" mass="9320">MITKEERNIFITLHDRLEELGLENNLQYGSYACEFQSIVNINGTIISCTLVTVTDDSDHEKIENYRKMLVNVIETHCKEAA</sequence>
<evidence type="ECO:0000313" key="1">
    <source>
        <dbReference type="EMBL" id="AZS50427.1"/>
    </source>
</evidence>
<evidence type="ECO:0000313" key="2">
    <source>
        <dbReference type="Proteomes" id="UP000273143"/>
    </source>
</evidence>
<gene>
    <name evidence="1" type="ORF">DM558_06395</name>
</gene>
<name>A0A3Q9JIS1_9GAMM</name>
<reference evidence="2" key="1">
    <citation type="submission" date="2018-06" db="EMBL/GenBank/DDBJ databases">
        <title>Complete genome of Pseudomonas insecticola strain QZS01.</title>
        <authorList>
            <person name="Wang J."/>
            <person name="Su Q."/>
        </authorList>
    </citation>
    <scope>NUCLEOTIDE SEQUENCE [LARGE SCALE GENOMIC DNA]</scope>
    <source>
        <strain evidence="2">QZS01</strain>
    </source>
</reference>
<organism evidence="1 2">
    <name type="scientific">Entomomonas moraniae</name>
    <dbReference type="NCBI Taxonomy" id="2213226"/>
    <lineage>
        <taxon>Bacteria</taxon>
        <taxon>Pseudomonadati</taxon>
        <taxon>Pseudomonadota</taxon>
        <taxon>Gammaproteobacteria</taxon>
        <taxon>Pseudomonadales</taxon>
        <taxon>Pseudomonadaceae</taxon>
        <taxon>Entomomonas</taxon>
    </lineage>
</organism>
<keyword evidence="2" id="KW-1185">Reference proteome</keyword>
<dbReference type="AlphaFoldDB" id="A0A3Q9JIS1"/>